<keyword evidence="21" id="KW-1185">Reference proteome</keyword>
<keyword evidence="8 20" id="KW-0808">Transferase</keyword>
<dbReference type="OrthoDB" id="10261066at2759"/>
<feature type="transmembrane region" description="Helical" evidence="17">
    <location>
        <begin position="588"/>
        <end position="606"/>
    </location>
</feature>
<dbReference type="Gene3D" id="3.40.50.12610">
    <property type="match status" value="1"/>
</dbReference>
<evidence type="ECO:0000256" key="4">
    <source>
        <dbReference type="ARBA" id="ARBA00004922"/>
    </source>
</evidence>
<dbReference type="AlphaFoldDB" id="A0A4Q9M209"/>
<evidence type="ECO:0000256" key="13">
    <source>
        <dbReference type="ARBA" id="ARBA00023136"/>
    </source>
</evidence>
<keyword evidence="16" id="KW-0175">Coiled coil</keyword>
<feature type="transmembrane region" description="Helical" evidence="17">
    <location>
        <begin position="109"/>
        <end position="127"/>
    </location>
</feature>
<evidence type="ECO:0000259" key="19">
    <source>
        <dbReference type="Pfam" id="PF21436"/>
    </source>
</evidence>
<keyword evidence="13 17" id="KW-0472">Membrane</keyword>
<feature type="transmembrane region" description="Helical" evidence="17">
    <location>
        <begin position="320"/>
        <end position="341"/>
    </location>
</feature>
<evidence type="ECO:0000256" key="1">
    <source>
        <dbReference type="ARBA" id="ARBA00001936"/>
    </source>
</evidence>
<evidence type="ECO:0000313" key="21">
    <source>
        <dbReference type="Proteomes" id="UP000292282"/>
    </source>
</evidence>
<feature type="transmembrane region" description="Helical" evidence="17">
    <location>
        <begin position="502"/>
        <end position="520"/>
    </location>
</feature>
<dbReference type="GO" id="GO:0012505">
    <property type="term" value="C:endomembrane system"/>
    <property type="evidence" value="ECO:0007669"/>
    <property type="project" value="UniProtKB-SubCell"/>
</dbReference>
<name>A0A4Q9M209_9MICR</name>
<keyword evidence="7" id="KW-0328">Glycosyltransferase</keyword>
<keyword evidence="12 17" id="KW-1133">Transmembrane helix</keyword>
<dbReference type="VEuPathDB" id="MicrosporidiaDB:CWI38_0218p0060"/>
<evidence type="ECO:0000256" key="7">
    <source>
        <dbReference type="ARBA" id="ARBA00022676"/>
    </source>
</evidence>
<feature type="transmembrane region" description="Helical" evidence="17">
    <location>
        <begin position="347"/>
        <end position="365"/>
    </location>
</feature>
<feature type="transmembrane region" description="Helical" evidence="17">
    <location>
        <begin position="615"/>
        <end position="633"/>
    </location>
</feature>
<comment type="cofactor">
    <cofactor evidence="2">
        <name>Mg(2+)</name>
        <dbReference type="ChEBI" id="CHEBI:18420"/>
    </cofactor>
</comment>
<dbReference type="InterPro" id="IPR048999">
    <property type="entry name" value="STT3-PglB_core"/>
</dbReference>
<evidence type="ECO:0000256" key="9">
    <source>
        <dbReference type="ARBA" id="ARBA00022692"/>
    </source>
</evidence>
<keyword evidence="11" id="KW-0460">Magnesium</keyword>
<feature type="transmembrane region" description="Helical" evidence="17">
    <location>
        <begin position="164"/>
        <end position="182"/>
    </location>
</feature>
<dbReference type="EC" id="2.4.99.18" evidence="6"/>
<dbReference type="Proteomes" id="UP000292282">
    <property type="component" value="Unassembled WGS sequence"/>
</dbReference>
<comment type="subcellular location">
    <subcellularLocation>
        <location evidence="3">Endomembrane system</location>
        <topology evidence="3">Multi-pass membrane protein</topology>
    </subcellularLocation>
</comment>
<reference evidence="20 21" key="1">
    <citation type="submission" date="2017-12" db="EMBL/GenBank/DDBJ databases">
        <authorList>
            <person name="Pombert J.-F."/>
            <person name="Haag K.L."/>
            <person name="Ebert D."/>
        </authorList>
    </citation>
    <scope>NUCLEOTIDE SEQUENCE [LARGE SCALE GENOMIC DNA]</scope>
    <source>
        <strain evidence="20">IL-G-3</strain>
    </source>
</reference>
<evidence type="ECO:0000256" key="10">
    <source>
        <dbReference type="ARBA" id="ARBA00022723"/>
    </source>
</evidence>
<dbReference type="InterPro" id="IPR048307">
    <property type="entry name" value="STT3_N"/>
</dbReference>
<comment type="caution">
    <text evidence="20">The sequence shown here is derived from an EMBL/GenBank/DDBJ whole genome shotgun (WGS) entry which is preliminary data.</text>
</comment>
<keyword evidence="9 17" id="KW-0812">Transmembrane</keyword>
<dbReference type="EMBL" id="PITK01000218">
    <property type="protein sequence ID" value="TBU19128.1"/>
    <property type="molecule type" value="Genomic_DNA"/>
</dbReference>
<evidence type="ECO:0000256" key="6">
    <source>
        <dbReference type="ARBA" id="ARBA00012605"/>
    </source>
</evidence>
<evidence type="ECO:0000256" key="16">
    <source>
        <dbReference type="SAM" id="Coils"/>
    </source>
</evidence>
<feature type="transmembrane region" description="Helical" evidence="17">
    <location>
        <begin position="6"/>
        <end position="26"/>
    </location>
</feature>
<dbReference type="PANTHER" id="PTHR13872">
    <property type="entry name" value="DOLICHYL-DIPHOSPHOOLIGOSACCHARIDE--PROTEIN GLYCOSYLTRANSFERASE SUBUNIT"/>
    <property type="match status" value="1"/>
</dbReference>
<comment type="catalytic activity">
    <reaction evidence="15">
        <text>a di-trans,poly-cis-dolichyl diphosphooligosaccharide + L-asparaginyl-[protein] = N(4)-(oligosaccharide-(1-&gt;4)-N-acetyl-beta-D-glucosaminyl-(1-&gt;4)-N-acetyl-beta-D-glucosaminyl)-L-asparaginyl-[protein] + a di-trans,poly-cis-dolichyl diphosphate + H(+)</text>
        <dbReference type="Rhea" id="RHEA:22980"/>
        <dbReference type="Rhea" id="RHEA-COMP:12804"/>
        <dbReference type="Rhea" id="RHEA-COMP:12805"/>
        <dbReference type="Rhea" id="RHEA-COMP:19506"/>
        <dbReference type="Rhea" id="RHEA-COMP:19509"/>
        <dbReference type="ChEBI" id="CHEBI:15378"/>
        <dbReference type="ChEBI" id="CHEBI:50347"/>
        <dbReference type="ChEBI" id="CHEBI:57497"/>
        <dbReference type="ChEBI" id="CHEBI:57570"/>
        <dbReference type="ChEBI" id="CHEBI:132529"/>
        <dbReference type="EC" id="2.4.99.18"/>
    </reaction>
</comment>
<protein>
    <recommendedName>
        <fullName evidence="6">dolichyl-diphosphooligosaccharide--protein glycotransferase</fullName>
        <ecNumber evidence="6">2.4.99.18</ecNumber>
    </recommendedName>
</protein>
<evidence type="ECO:0000256" key="15">
    <source>
        <dbReference type="ARBA" id="ARBA00048829"/>
    </source>
</evidence>
<dbReference type="PANTHER" id="PTHR13872:SF1">
    <property type="entry name" value="DOLICHYL-DIPHOSPHOOLIGOSACCHARIDE--PROTEIN GLYCOSYLTRANSFERASE SUBUNIT STT3B"/>
    <property type="match status" value="1"/>
</dbReference>
<dbReference type="Pfam" id="PF02516">
    <property type="entry name" value="STT3"/>
    <property type="match status" value="2"/>
</dbReference>
<keyword evidence="14" id="KW-0464">Manganese</keyword>
<dbReference type="Pfam" id="PF21436">
    <property type="entry name" value="STT3-PglB_core"/>
    <property type="match status" value="1"/>
</dbReference>
<feature type="transmembrane region" description="Helical" evidence="17">
    <location>
        <begin position="742"/>
        <end position="764"/>
    </location>
</feature>
<feature type="domain" description="Oligosaccharyl transferase STT3 N-terminal" evidence="18">
    <location>
        <begin position="473"/>
        <end position="649"/>
    </location>
</feature>
<evidence type="ECO:0000256" key="5">
    <source>
        <dbReference type="ARBA" id="ARBA00010810"/>
    </source>
</evidence>
<comment type="pathway">
    <text evidence="4">Protein modification; protein glycosylation.</text>
</comment>
<feature type="transmembrane region" description="Helical" evidence="17">
    <location>
        <begin position="476"/>
        <end position="496"/>
    </location>
</feature>
<accession>A0A4Q9M209</accession>
<feature type="domain" description="Oligosaccharyl transferase STT3 N-terminal" evidence="18">
    <location>
        <begin position="5"/>
        <end position="179"/>
    </location>
</feature>
<sequence>MNSVLKFSLLFLISILAFVIRLTGIFKYEPILQEYDPYFNYKCVKHLVKHGLLSFIRWNDMTVWIPFGRKIFNTSYPGMMICTYLLYCISNSFLFLLSHLCISPLTLCIYFPAICSIPTTFSMYMLCNTLFDRSSCSLLASFLYALCPAYISRSISGFYDYECFSMLLILLSFNFYIQLFCIKTEKTVYKCINKMHKQKKKKNENELEEYKESKEVEEIDKSKEECKAICKEEYEDKCKEEYEIEKSKAICKEESKEECKAICKEEYEDKCKEEHEIEKSKAICKEESKEECEEKYKIVESKEKNKCKSMNFLTNNFKPYFNTFICFIIFYQILCFSWGGYTFVINLISLHSLALIVVGFIYTVIDRYTFKGRVKGVNTRDSYKEDVKGVNNLDSNYNGVKGVYDKNSNKEKVKGVNTKDSNIEVVKGVSTSTFKQNPLSINTCKQDPLSNTNNHNSVLYNNTLLFIDNPKGYSEINYWVFTCYFIVSTLITYLVPFIGSKALFSQEHLFPLTVFILHQIIKGMNIRKGNKILFSVFLLSFLLIFFKKITFLIQKLFLGRGRLLDLILRKKGTSALVNSVSEHSPRSFYGFFLDFHFLILIFPLSLKKYLYEHKIGVKSIFVLLYSLVALFFSTRMLRLVLLLGPIVCITCSYYLIYLIKKCQKNLTGNISDIVKDGNKCDMSEDGNKSNMREDGNKWDIGKDVNIDDNGNISNNGNMSDINDSANTRNGYLTDMTDIGSSIFNIGSLFVLVYLLFLYCLHSVWITSNHYSVPYVILYNSRNEVMDDFRESWSFMKNNIKNENVLCWWDYGYQISVMGEVNTINDNNTCMGERIALTGKIFLSEEKEANLLCKKENIKYIYCVVGVSNWYSSDDLNKIGWIKRIVSETFGESYLSINRDTEEYKNMLLYKMSYHKMENVVGNMWDSVRRSRFDKCEIKYFRNIFNSENYLIRIYEVL</sequence>
<dbReference type="InterPro" id="IPR003674">
    <property type="entry name" value="Oligo_trans_STT3"/>
</dbReference>
<gene>
    <name evidence="20" type="ORF">CWI38_0218p0060</name>
</gene>
<dbReference type="GO" id="GO:0046872">
    <property type="term" value="F:metal ion binding"/>
    <property type="evidence" value="ECO:0007669"/>
    <property type="project" value="UniProtKB-KW"/>
</dbReference>
<evidence type="ECO:0000256" key="11">
    <source>
        <dbReference type="ARBA" id="ARBA00022842"/>
    </source>
</evidence>
<comment type="cofactor">
    <cofactor evidence="1">
        <name>Mn(2+)</name>
        <dbReference type="ChEBI" id="CHEBI:29035"/>
    </cofactor>
</comment>
<comment type="similarity">
    <text evidence="5">Belongs to the STT3 family.</text>
</comment>
<dbReference type="GO" id="GO:0016020">
    <property type="term" value="C:membrane"/>
    <property type="evidence" value="ECO:0007669"/>
    <property type="project" value="InterPro"/>
</dbReference>
<dbReference type="UniPathway" id="UPA00378"/>
<keyword evidence="10" id="KW-0479">Metal-binding</keyword>
<dbReference type="STRING" id="1176355.A0A4Q9M209"/>
<feature type="transmembrane region" description="Helical" evidence="17">
    <location>
        <begin position="76"/>
        <end position="97"/>
    </location>
</feature>
<feature type="coiled-coil region" evidence="16">
    <location>
        <begin position="193"/>
        <end position="220"/>
    </location>
</feature>
<evidence type="ECO:0000313" key="20">
    <source>
        <dbReference type="EMBL" id="TBU19128.1"/>
    </source>
</evidence>
<organism evidence="20 21">
    <name type="scientific">Hamiltosporidium tvaerminnensis</name>
    <dbReference type="NCBI Taxonomy" id="1176355"/>
    <lineage>
        <taxon>Eukaryota</taxon>
        <taxon>Fungi</taxon>
        <taxon>Fungi incertae sedis</taxon>
        <taxon>Microsporidia</taxon>
        <taxon>Dubosqiidae</taxon>
        <taxon>Hamiltosporidium</taxon>
    </lineage>
</organism>
<feature type="transmembrane region" description="Helical" evidence="17">
    <location>
        <begin position="639"/>
        <end position="659"/>
    </location>
</feature>
<evidence type="ECO:0000259" key="18">
    <source>
        <dbReference type="Pfam" id="PF02516"/>
    </source>
</evidence>
<evidence type="ECO:0000256" key="14">
    <source>
        <dbReference type="ARBA" id="ARBA00023211"/>
    </source>
</evidence>
<proteinExistence type="inferred from homology"/>
<feature type="transmembrane region" description="Helical" evidence="17">
    <location>
        <begin position="532"/>
        <end position="553"/>
    </location>
</feature>
<dbReference type="GO" id="GO:0004579">
    <property type="term" value="F:dolichyl-diphosphooligosaccharide-protein glycotransferase activity"/>
    <property type="evidence" value="ECO:0007669"/>
    <property type="project" value="UniProtKB-EC"/>
</dbReference>
<evidence type="ECO:0000256" key="3">
    <source>
        <dbReference type="ARBA" id="ARBA00004127"/>
    </source>
</evidence>
<evidence type="ECO:0000256" key="8">
    <source>
        <dbReference type="ARBA" id="ARBA00022679"/>
    </source>
</evidence>
<evidence type="ECO:0000256" key="17">
    <source>
        <dbReference type="SAM" id="Phobius"/>
    </source>
</evidence>
<evidence type="ECO:0000256" key="2">
    <source>
        <dbReference type="ARBA" id="ARBA00001946"/>
    </source>
</evidence>
<feature type="domain" description="STT3/PglB/AglB core" evidence="19">
    <location>
        <begin position="802"/>
        <end position="853"/>
    </location>
</feature>
<evidence type="ECO:0000256" key="12">
    <source>
        <dbReference type="ARBA" id="ARBA00022989"/>
    </source>
</evidence>